<dbReference type="AlphaFoldDB" id="A0A0F9L5Q6"/>
<feature type="non-terminal residue" evidence="1">
    <location>
        <position position="1"/>
    </location>
</feature>
<reference evidence="1" key="1">
    <citation type="journal article" date="2015" name="Nature">
        <title>Complex archaea that bridge the gap between prokaryotes and eukaryotes.</title>
        <authorList>
            <person name="Spang A."/>
            <person name="Saw J.H."/>
            <person name="Jorgensen S.L."/>
            <person name="Zaremba-Niedzwiedzka K."/>
            <person name="Martijn J."/>
            <person name="Lind A.E."/>
            <person name="van Eijk R."/>
            <person name="Schleper C."/>
            <person name="Guy L."/>
            <person name="Ettema T.J."/>
        </authorList>
    </citation>
    <scope>NUCLEOTIDE SEQUENCE</scope>
</reference>
<evidence type="ECO:0000313" key="1">
    <source>
        <dbReference type="EMBL" id="KKM22980.1"/>
    </source>
</evidence>
<comment type="caution">
    <text evidence="1">The sequence shown here is derived from an EMBL/GenBank/DDBJ whole genome shotgun (WGS) entry which is preliminary data.</text>
</comment>
<sequence length="41" mass="4889">LYNSTFSIKIKTRNFKKHLEIIKLLVEIFNNPHKLSIVYGK</sequence>
<accession>A0A0F9L5Q6</accession>
<name>A0A0F9L5Q6_9ZZZZ</name>
<dbReference type="EMBL" id="LAZR01013220">
    <property type="protein sequence ID" value="KKM22980.1"/>
    <property type="molecule type" value="Genomic_DNA"/>
</dbReference>
<protein>
    <submittedName>
        <fullName evidence="1">Uncharacterized protein</fullName>
    </submittedName>
</protein>
<proteinExistence type="predicted"/>
<gene>
    <name evidence="1" type="ORF">LCGC14_1619850</name>
</gene>
<organism evidence="1">
    <name type="scientific">marine sediment metagenome</name>
    <dbReference type="NCBI Taxonomy" id="412755"/>
    <lineage>
        <taxon>unclassified sequences</taxon>
        <taxon>metagenomes</taxon>
        <taxon>ecological metagenomes</taxon>
    </lineage>
</organism>